<accession>K3X662</accession>
<reference evidence="4" key="2">
    <citation type="submission" date="2010-04" db="EMBL/GenBank/DDBJ databases">
        <authorList>
            <person name="Buell R."/>
            <person name="Hamilton J."/>
            <person name="Hostetler J."/>
        </authorList>
    </citation>
    <scope>NUCLEOTIDE SEQUENCE [LARGE SCALE GENOMIC DNA]</scope>
    <source>
        <strain evidence="4">DAOM:BR144</strain>
    </source>
</reference>
<dbReference type="Gene3D" id="1.20.1280.50">
    <property type="match status" value="1"/>
</dbReference>
<reference evidence="4" key="1">
    <citation type="journal article" date="2010" name="Genome Biol.">
        <title>Genome sequence of the necrotrophic plant pathogen Pythium ultimum reveals original pathogenicity mechanisms and effector repertoire.</title>
        <authorList>
            <person name="Levesque C.A."/>
            <person name="Brouwer H."/>
            <person name="Cano L."/>
            <person name="Hamilton J.P."/>
            <person name="Holt C."/>
            <person name="Huitema E."/>
            <person name="Raffaele S."/>
            <person name="Robideau G.P."/>
            <person name="Thines M."/>
            <person name="Win J."/>
            <person name="Zerillo M.M."/>
            <person name="Beakes G.W."/>
            <person name="Boore J.L."/>
            <person name="Busam D."/>
            <person name="Dumas B."/>
            <person name="Ferriera S."/>
            <person name="Fuerstenberg S.I."/>
            <person name="Gachon C.M."/>
            <person name="Gaulin E."/>
            <person name="Govers F."/>
            <person name="Grenville-Briggs L."/>
            <person name="Horner N."/>
            <person name="Hostetler J."/>
            <person name="Jiang R.H."/>
            <person name="Johnson J."/>
            <person name="Krajaejun T."/>
            <person name="Lin H."/>
            <person name="Meijer H.J."/>
            <person name="Moore B."/>
            <person name="Morris P."/>
            <person name="Phuntmart V."/>
            <person name="Puiu D."/>
            <person name="Shetty J."/>
            <person name="Stajich J.E."/>
            <person name="Tripathy S."/>
            <person name="Wawra S."/>
            <person name="van West P."/>
            <person name="Whitty B.R."/>
            <person name="Coutinho P.M."/>
            <person name="Henrissat B."/>
            <person name="Martin F."/>
            <person name="Thomas P.D."/>
            <person name="Tyler B.M."/>
            <person name="De Vries R.P."/>
            <person name="Kamoun S."/>
            <person name="Yandell M."/>
            <person name="Tisserat N."/>
            <person name="Buell C.R."/>
        </authorList>
    </citation>
    <scope>NUCLEOTIDE SEQUENCE</scope>
    <source>
        <strain evidence="4">DAOM:BR144</strain>
    </source>
</reference>
<evidence type="ECO:0000256" key="1">
    <source>
        <dbReference type="SAM" id="Coils"/>
    </source>
</evidence>
<dbReference type="EnsemblProtists" id="PYU1_T012711">
    <property type="protein sequence ID" value="PYU1_T012711"/>
    <property type="gene ID" value="PYU1_G012685"/>
</dbReference>
<organism evidence="3 4">
    <name type="scientific">Globisporangium ultimum (strain ATCC 200006 / CBS 805.95 / DAOM BR144)</name>
    <name type="common">Pythium ultimum</name>
    <dbReference type="NCBI Taxonomy" id="431595"/>
    <lineage>
        <taxon>Eukaryota</taxon>
        <taxon>Sar</taxon>
        <taxon>Stramenopiles</taxon>
        <taxon>Oomycota</taxon>
        <taxon>Peronosporomycetes</taxon>
        <taxon>Pythiales</taxon>
        <taxon>Pythiaceae</taxon>
        <taxon>Globisporangium</taxon>
    </lineage>
</organism>
<dbReference type="OMA" id="RWMNRTH"/>
<keyword evidence="1" id="KW-0175">Coiled coil</keyword>
<dbReference type="EMBL" id="GL376588">
    <property type="status" value="NOT_ANNOTATED_CDS"/>
    <property type="molecule type" value="Genomic_DNA"/>
</dbReference>
<keyword evidence="4" id="KW-1185">Reference proteome</keyword>
<evidence type="ECO:0000259" key="2">
    <source>
        <dbReference type="PROSITE" id="PS50181"/>
    </source>
</evidence>
<dbReference type="SUPFAM" id="SSF81383">
    <property type="entry name" value="F-box domain"/>
    <property type="match status" value="1"/>
</dbReference>
<feature type="coiled-coil region" evidence="1">
    <location>
        <begin position="148"/>
        <end position="175"/>
    </location>
</feature>
<dbReference type="eggNOG" id="ENOG502SXTG">
    <property type="taxonomic scope" value="Eukaryota"/>
</dbReference>
<dbReference type="HOGENOM" id="CLU_1100258_0_0_1"/>
<sequence length="269" mass="30470">MLAQLPNECKQQIWRYLDAQELCRIACVSRGIARGANADVVWRVCMLAQLTQEQTRIAAHRTPSECGLQRQHASRNLMGGHKATSSRGLTGNSETLTTAMSALCSNGHGEDGGEMAYGRIADDSTFWRDWYRNIFVSARCFYKANTSFEAAKTEILELKKERGELKEMLQAVKSKNQSDKQLRRIQMSCVRWMNRSHRRQAASTSLQNAQTAALSKAEITEELHIVEANVQVQSRMIFSLRSQYQKSLHRLTTQLARATQMLRDLEGSI</sequence>
<proteinExistence type="predicted"/>
<dbReference type="PROSITE" id="PS50181">
    <property type="entry name" value="FBOX"/>
    <property type="match status" value="1"/>
</dbReference>
<reference evidence="3" key="3">
    <citation type="submission" date="2015-02" db="UniProtKB">
        <authorList>
            <consortium name="EnsemblProtists"/>
        </authorList>
    </citation>
    <scope>IDENTIFICATION</scope>
    <source>
        <strain evidence="3">DAOM BR144</strain>
    </source>
</reference>
<dbReference type="Proteomes" id="UP000019132">
    <property type="component" value="Unassembled WGS sequence"/>
</dbReference>
<feature type="domain" description="F-box" evidence="2">
    <location>
        <begin position="1"/>
        <end position="45"/>
    </location>
</feature>
<dbReference type="Pfam" id="PF12937">
    <property type="entry name" value="F-box-like"/>
    <property type="match status" value="1"/>
</dbReference>
<evidence type="ECO:0000313" key="4">
    <source>
        <dbReference type="Proteomes" id="UP000019132"/>
    </source>
</evidence>
<dbReference type="InterPro" id="IPR036047">
    <property type="entry name" value="F-box-like_dom_sf"/>
</dbReference>
<evidence type="ECO:0000313" key="3">
    <source>
        <dbReference type="EnsemblProtists" id="PYU1_T012711"/>
    </source>
</evidence>
<dbReference type="AlphaFoldDB" id="K3X662"/>
<dbReference type="VEuPathDB" id="FungiDB:PYU1_G012685"/>
<dbReference type="InParanoid" id="K3X662"/>
<dbReference type="InterPro" id="IPR001810">
    <property type="entry name" value="F-box_dom"/>
</dbReference>
<name>K3X662_GLOUD</name>
<protein>
    <recommendedName>
        <fullName evidence="2">F-box domain-containing protein</fullName>
    </recommendedName>
</protein>